<gene>
    <name evidence="7" type="ORF">J8273_0810</name>
</gene>
<evidence type="ECO:0000256" key="5">
    <source>
        <dbReference type="PROSITE-ProRule" id="PRU00221"/>
    </source>
</evidence>
<dbReference type="InterPro" id="IPR019775">
    <property type="entry name" value="WD40_repeat_CS"/>
</dbReference>
<dbReference type="EMBL" id="JAHDYR010000001">
    <property type="protein sequence ID" value="KAG9397680.1"/>
    <property type="molecule type" value="Genomic_DNA"/>
</dbReference>
<sequence>MLKFQLIQTLTPAHGGTITAITPFETMFFTASTDSTVKVWRQDYNARGLQYTVAQTLPTQRWVMGWVTSMQLSSSSMVDVEVLYCSTTTGDVLLYKRGDTVGGVVHFQPLYKFDHFTQLAISKVVHISKEDIVAAISYDKKVRIYGQLIKSEILSKSATNDRRFTAIYFIGETAYLGDSNGGLTVVQIKSGKVLYASQLPGPVYVKVQLKALLNSALEPDRSTIVRGDDPAEQETRVLRLRKAIRSHKVSSQAHSILPVISIDKFGDSEILITRPHCIETYMVDENPARNVDAASLTSRGVHRPFIHLIVSHFTELSETTGGTKLIRAPVTVPKVFKSLTLERGVGHFLPQIRESGKKPSIKNLRTPRMTPDNHRSLPSIKTSGRKTSLAFHTREGLTQSGYRALNLFKRDLNRMFEPNPHQRRSESVQGTRSEGLPKKPTVTITPDFSADLAEELSRLRSTPNAQKARRARTVMASRGIETTPSPSHHGGRLGVRALGRSSYGDARTGLTSEFSMSNRFADFEDVEESDEALDPMISELPRTPMAVRESPEEADIEIPSPLDSFSDNDSISDGPAESCGHVGYGHGFSYQTPTAAGVLEDGCRALDDMITMHRHKINARSDRLPPPGEGAGDEEPDPGLSPEAFEAYRSKDSLRLYGVDGAGMITVWHPLSLDPLSDPMTTHVAITAAETIPDTPLLITGHEDGVVRMWDIVTADNRGGSSEMVHKGMVTAVAVHLDRQKRITILSCAFAGPIYSWGIESGPNGTRRLVFKDPIALSTRRVTPVAMGVIRNTIVIGTAQGKIIMRELGTSDEVAIDSGLVDICMVSSGVGKVLVGTETAAVGLLNMATKKVGWSQGHTVRDTTASLLVCRIGDCHWVTAYDCELIIWGGMSSTPVAIRVLQHDRPVSSMAWNQRDRQLIIGTDTPAELRTFQLSDVDLADPEV</sequence>
<dbReference type="PROSITE" id="PS00678">
    <property type="entry name" value="WD_REPEATS_1"/>
    <property type="match status" value="1"/>
</dbReference>
<keyword evidence="4" id="KW-0677">Repeat</keyword>
<keyword evidence="3 5" id="KW-0853">WD repeat</keyword>
<dbReference type="SUPFAM" id="SSF50998">
    <property type="entry name" value="Quinoprotein alcohol dehydrogenase-like"/>
    <property type="match status" value="1"/>
</dbReference>
<evidence type="ECO:0000256" key="4">
    <source>
        <dbReference type="ARBA" id="ARBA00022737"/>
    </source>
</evidence>
<dbReference type="GO" id="GO:0032956">
    <property type="term" value="P:regulation of actin cytoskeleton organization"/>
    <property type="evidence" value="ECO:0007669"/>
    <property type="project" value="TreeGrafter"/>
</dbReference>
<dbReference type="PANTHER" id="PTHR19842">
    <property type="entry name" value="G BETA-LIKE PROTEIN GBL"/>
    <property type="match status" value="1"/>
</dbReference>
<dbReference type="AlphaFoldDB" id="A0A8J6B3Q1"/>
<dbReference type="GO" id="GO:0031929">
    <property type="term" value="P:TOR signaling"/>
    <property type="evidence" value="ECO:0007669"/>
    <property type="project" value="InterPro"/>
</dbReference>
<dbReference type="Pfam" id="PF00400">
    <property type="entry name" value="WD40"/>
    <property type="match status" value="2"/>
</dbReference>
<evidence type="ECO:0000313" key="7">
    <source>
        <dbReference type="EMBL" id="KAG9397680.1"/>
    </source>
</evidence>
<comment type="caution">
    <text evidence="7">The sequence shown here is derived from an EMBL/GenBank/DDBJ whole genome shotgun (WGS) entry which is preliminary data.</text>
</comment>
<dbReference type="InterPro" id="IPR036322">
    <property type="entry name" value="WD40_repeat_dom_sf"/>
</dbReference>
<dbReference type="GO" id="GO:0031932">
    <property type="term" value="C:TORC2 complex"/>
    <property type="evidence" value="ECO:0007669"/>
    <property type="project" value="InterPro"/>
</dbReference>
<dbReference type="GO" id="GO:0031931">
    <property type="term" value="C:TORC1 complex"/>
    <property type="evidence" value="ECO:0007669"/>
    <property type="project" value="InterPro"/>
</dbReference>
<organism evidence="7 8">
    <name type="scientific">Carpediemonas membranifera</name>
    <dbReference type="NCBI Taxonomy" id="201153"/>
    <lineage>
        <taxon>Eukaryota</taxon>
        <taxon>Metamonada</taxon>
        <taxon>Carpediemonas-like organisms</taxon>
        <taxon>Carpediemonas</taxon>
    </lineage>
</organism>
<dbReference type="InterPro" id="IPR001680">
    <property type="entry name" value="WD40_rpt"/>
</dbReference>
<dbReference type="InterPro" id="IPR011047">
    <property type="entry name" value="Quinoprotein_ADH-like_sf"/>
</dbReference>
<evidence type="ECO:0000256" key="6">
    <source>
        <dbReference type="SAM" id="MobiDB-lite"/>
    </source>
</evidence>
<dbReference type="PANTHER" id="PTHR19842:SF0">
    <property type="entry name" value="TARGET OF RAPAMYCIN COMPLEX SUBUNIT LST8"/>
    <property type="match status" value="1"/>
</dbReference>
<name>A0A8J6B3Q1_9EUKA</name>
<dbReference type="InterPro" id="IPR037588">
    <property type="entry name" value="MLST8"/>
</dbReference>
<dbReference type="Proteomes" id="UP000717585">
    <property type="component" value="Unassembled WGS sequence"/>
</dbReference>
<protein>
    <recommendedName>
        <fullName evidence="2">Target of rapamycin complex subunit LST8</fullName>
    </recommendedName>
</protein>
<accession>A0A8J6B3Q1</accession>
<dbReference type="SUPFAM" id="SSF50978">
    <property type="entry name" value="WD40 repeat-like"/>
    <property type="match status" value="1"/>
</dbReference>
<evidence type="ECO:0000256" key="2">
    <source>
        <dbReference type="ARBA" id="ARBA00018867"/>
    </source>
</evidence>
<evidence type="ECO:0000256" key="1">
    <source>
        <dbReference type="ARBA" id="ARBA00009890"/>
    </source>
</evidence>
<comment type="similarity">
    <text evidence="1">Belongs to the WD repeat LST8 family.</text>
</comment>
<dbReference type="InterPro" id="IPR015943">
    <property type="entry name" value="WD40/YVTN_repeat-like_dom_sf"/>
</dbReference>
<dbReference type="SMART" id="SM00320">
    <property type="entry name" value="WD40"/>
    <property type="match status" value="4"/>
</dbReference>
<feature type="region of interest" description="Disordered" evidence="6">
    <location>
        <begin position="417"/>
        <end position="444"/>
    </location>
</feature>
<feature type="region of interest" description="Disordered" evidence="6">
    <location>
        <begin position="617"/>
        <end position="643"/>
    </location>
</feature>
<dbReference type="Gene3D" id="2.130.10.10">
    <property type="entry name" value="YVTN repeat-like/Quinoprotein amine dehydrogenase"/>
    <property type="match status" value="2"/>
</dbReference>
<reference evidence="7" key="1">
    <citation type="submission" date="2021-05" db="EMBL/GenBank/DDBJ databases">
        <title>A free-living protist that lacks canonical eukaryotic 1 DNA replication and segregation systems.</title>
        <authorList>
            <person name="Salas-Leiva D.E."/>
            <person name="Tromer E.C."/>
            <person name="Curtis B.A."/>
            <person name="Jerlstrom-Hultqvist J."/>
            <person name="Kolisko M."/>
            <person name="Yi Z."/>
            <person name="Salas-Leiva J.S."/>
            <person name="Gallot-Lavallee L."/>
            <person name="Kops G.J.P.L."/>
            <person name="Archibald J.M."/>
            <person name="Simpson A.G.B."/>
            <person name="Roger A.J."/>
        </authorList>
    </citation>
    <scope>NUCLEOTIDE SEQUENCE</scope>
    <source>
        <strain evidence="7">BICM</strain>
    </source>
</reference>
<evidence type="ECO:0000256" key="3">
    <source>
        <dbReference type="ARBA" id="ARBA00022574"/>
    </source>
</evidence>
<keyword evidence="8" id="KW-1185">Reference proteome</keyword>
<dbReference type="PROSITE" id="PS50082">
    <property type="entry name" value="WD_REPEATS_2"/>
    <property type="match status" value="1"/>
</dbReference>
<evidence type="ECO:0000313" key="8">
    <source>
        <dbReference type="Proteomes" id="UP000717585"/>
    </source>
</evidence>
<proteinExistence type="inferred from homology"/>
<feature type="region of interest" description="Disordered" evidence="6">
    <location>
        <begin position="358"/>
        <end position="388"/>
    </location>
</feature>
<feature type="repeat" description="WD" evidence="5">
    <location>
        <begin position="693"/>
        <end position="712"/>
    </location>
</feature>